<name>A0A0F5JI87_9BACT</name>
<dbReference type="EMBL" id="AQHW01000013">
    <property type="protein sequence ID" value="KKB57439.1"/>
    <property type="molecule type" value="Genomic_DNA"/>
</dbReference>
<gene>
    <name evidence="2" type="ORF">HMPREF1536_02161</name>
</gene>
<feature type="chain" id="PRO_5002490040" description="Abhydrolase family protein" evidence="1">
    <location>
        <begin position="22"/>
        <end position="411"/>
    </location>
</feature>
<proteinExistence type="predicted"/>
<evidence type="ECO:0000313" key="3">
    <source>
        <dbReference type="Proteomes" id="UP000033035"/>
    </source>
</evidence>
<dbReference type="HOGENOM" id="CLU_648665_0_0_10"/>
<dbReference type="PATRIC" id="fig|1203610.3.peg.2218"/>
<evidence type="ECO:0008006" key="4">
    <source>
        <dbReference type="Google" id="ProtNLM"/>
    </source>
</evidence>
<reference evidence="2 3" key="1">
    <citation type="submission" date="2013-04" db="EMBL/GenBank/DDBJ databases">
        <title>The Genome Sequence of Parabacteroides gordonii DSM 23371.</title>
        <authorList>
            <consortium name="The Broad Institute Genomics Platform"/>
            <person name="Earl A."/>
            <person name="Ward D."/>
            <person name="Feldgarden M."/>
            <person name="Gevers D."/>
            <person name="Martens E."/>
            <person name="Sakamoto M."/>
            <person name="Benno Y."/>
            <person name="Suzuki N."/>
            <person name="Matsunaga N."/>
            <person name="Koshihara K."/>
            <person name="Seki M."/>
            <person name="Komiya H."/>
            <person name="Walker B."/>
            <person name="Young S."/>
            <person name="Zeng Q."/>
            <person name="Gargeya S."/>
            <person name="Fitzgerald M."/>
            <person name="Haas B."/>
            <person name="Abouelleil A."/>
            <person name="Allen A.W."/>
            <person name="Alvarado L."/>
            <person name="Arachchi H.M."/>
            <person name="Berlin A.M."/>
            <person name="Chapman S.B."/>
            <person name="Gainer-Dewar J."/>
            <person name="Goldberg J."/>
            <person name="Griggs A."/>
            <person name="Gujja S."/>
            <person name="Hansen M."/>
            <person name="Howarth C."/>
            <person name="Imamovic A."/>
            <person name="Ireland A."/>
            <person name="Larimer J."/>
            <person name="McCowan C."/>
            <person name="Murphy C."/>
            <person name="Pearson M."/>
            <person name="Poon T.W."/>
            <person name="Priest M."/>
            <person name="Roberts A."/>
            <person name="Saif S."/>
            <person name="Shea T."/>
            <person name="Sisk P."/>
            <person name="Sykes S."/>
            <person name="Wortman J."/>
            <person name="Nusbaum C."/>
            <person name="Birren B."/>
        </authorList>
    </citation>
    <scope>NUCLEOTIDE SEQUENCE [LARGE SCALE GENOMIC DNA]</scope>
    <source>
        <strain evidence="2 3">MS-1</strain>
    </source>
</reference>
<evidence type="ECO:0000256" key="1">
    <source>
        <dbReference type="SAM" id="SignalP"/>
    </source>
</evidence>
<dbReference type="RefSeq" id="WP_028730357.1">
    <property type="nucleotide sequence ID" value="NZ_KE386765.1"/>
</dbReference>
<sequence>MKISVLLLLICSFFLTGYSQNYNPQEHAVLKSDRPDGRFLSSYGIVHEMLKDTHPKFAYRTGMSGDEFEQWKDSVRSAMVTIMKFPEVKNQPDPVCVKTEKRDGYTIEKWEFYPFSKSVSTFLVLKPHNLKDAVPGILCIPGSGRTKEGLAGEPGICPKLTEDTTDPKVTMALNLVKEGYVAVAVDNAAAGEASDLECYDKGWNYDYDVVSRYLLELGWNWLGYTSYLDMQVLKWMKKQSFIKKDRIVVSGFSLGTEPMMVLGVLDRDIYAFVYNDFLCQTQERAVVITAPNKENRRPFPNSIRHLIPDYWKYFNFPDVAASLAPRPIIFTEGGLDRDFRLIQSAYDDCGKPENVEFHHYPKFADKTKRNDVEHLSEGLTPQAYFELVNVDPPSHYFKNELIIPWLHKILK</sequence>
<accession>A0A0F5JI87</accession>
<dbReference type="AlphaFoldDB" id="A0A0F5JI87"/>
<dbReference type="SUPFAM" id="SSF53474">
    <property type="entry name" value="alpha/beta-Hydrolases"/>
    <property type="match status" value="1"/>
</dbReference>
<dbReference type="ESTHER" id="9porp-a0a0f5inq4">
    <property type="family name" value="Abhydrolase_7"/>
</dbReference>
<organism evidence="2 3">
    <name type="scientific">Parabacteroides gordonii MS-1 = DSM 23371</name>
    <dbReference type="NCBI Taxonomy" id="1203610"/>
    <lineage>
        <taxon>Bacteria</taxon>
        <taxon>Pseudomonadati</taxon>
        <taxon>Bacteroidota</taxon>
        <taxon>Bacteroidia</taxon>
        <taxon>Bacteroidales</taxon>
        <taxon>Tannerellaceae</taxon>
        <taxon>Parabacteroides</taxon>
    </lineage>
</organism>
<feature type="signal peptide" evidence="1">
    <location>
        <begin position="1"/>
        <end position="21"/>
    </location>
</feature>
<evidence type="ECO:0000313" key="2">
    <source>
        <dbReference type="EMBL" id="KKB57439.1"/>
    </source>
</evidence>
<comment type="caution">
    <text evidence="2">The sequence shown here is derived from an EMBL/GenBank/DDBJ whole genome shotgun (WGS) entry which is preliminary data.</text>
</comment>
<dbReference type="Gene3D" id="3.40.50.1820">
    <property type="entry name" value="alpha/beta hydrolase"/>
    <property type="match status" value="1"/>
</dbReference>
<dbReference type="Pfam" id="PF12715">
    <property type="entry name" value="Abhydrolase_7"/>
    <property type="match status" value="1"/>
</dbReference>
<keyword evidence="1" id="KW-0732">Signal</keyword>
<dbReference type="Proteomes" id="UP000033035">
    <property type="component" value="Unassembled WGS sequence"/>
</dbReference>
<dbReference type="InterPro" id="IPR029058">
    <property type="entry name" value="AB_hydrolase_fold"/>
</dbReference>
<dbReference type="InterPro" id="IPR025890">
    <property type="entry name" value="Abhydrolase_bac"/>
</dbReference>
<protein>
    <recommendedName>
        <fullName evidence="4">Abhydrolase family protein</fullName>
    </recommendedName>
</protein>
<dbReference type="STRING" id="1203610.HMPREF1536_02161"/>
<keyword evidence="3" id="KW-1185">Reference proteome</keyword>